<dbReference type="NCBIfam" id="TIGR01953">
    <property type="entry name" value="NusA"/>
    <property type="match status" value="1"/>
</dbReference>
<dbReference type="eggNOG" id="COG0195">
    <property type="taxonomic scope" value="Bacteria"/>
</dbReference>
<keyword evidence="2 7" id="KW-0963">Cytoplasm</keyword>
<dbReference type="OrthoDB" id="9807233at2"/>
<keyword evidence="5 7" id="KW-0805">Transcription regulation</keyword>
<dbReference type="CDD" id="cd22529">
    <property type="entry name" value="KH-II_NusA_rpt2"/>
    <property type="match status" value="1"/>
</dbReference>
<dbReference type="Pfam" id="PF26594">
    <property type="entry name" value="KH_NusA_2nd"/>
    <property type="match status" value="1"/>
</dbReference>
<evidence type="ECO:0000259" key="8">
    <source>
        <dbReference type="PROSITE" id="PS50126"/>
    </source>
</evidence>
<dbReference type="Pfam" id="PF13184">
    <property type="entry name" value="KH_NusA_1st"/>
    <property type="match status" value="1"/>
</dbReference>
<dbReference type="Gene3D" id="3.30.300.20">
    <property type="match status" value="2"/>
</dbReference>
<dbReference type="InterPro" id="IPR058582">
    <property type="entry name" value="KH_NusA_2nd"/>
</dbReference>
<organism evidence="9 10">
    <name type="scientific">Hippea maritima (strain ATCC 700847 / DSM 10411 / MH2)</name>
    <dbReference type="NCBI Taxonomy" id="760142"/>
    <lineage>
        <taxon>Bacteria</taxon>
        <taxon>Pseudomonadati</taxon>
        <taxon>Campylobacterota</taxon>
        <taxon>Desulfurellia</taxon>
        <taxon>Desulfurellales</taxon>
        <taxon>Hippeaceae</taxon>
        <taxon>Hippea</taxon>
    </lineage>
</organism>
<dbReference type="HOGENOM" id="CLU_029242_2_2_7"/>
<evidence type="ECO:0000256" key="2">
    <source>
        <dbReference type="ARBA" id="ARBA00022490"/>
    </source>
</evidence>
<dbReference type="SUPFAM" id="SSF54814">
    <property type="entry name" value="Prokaryotic type KH domain (KH-domain type II)"/>
    <property type="match status" value="2"/>
</dbReference>
<dbReference type="InterPro" id="IPR015946">
    <property type="entry name" value="KH_dom-like_a/b"/>
</dbReference>
<dbReference type="FunFam" id="3.30.300.20:FF:000005">
    <property type="entry name" value="Transcription termination/antitermination protein NusA"/>
    <property type="match status" value="1"/>
</dbReference>
<dbReference type="GO" id="GO:0006353">
    <property type="term" value="P:DNA-templated transcription termination"/>
    <property type="evidence" value="ECO:0007669"/>
    <property type="project" value="UniProtKB-UniRule"/>
</dbReference>
<sequence length="360" mass="40016">MSEILQIAKKISEEHEIDLERVVEYLAEALKIAIQKKYGDEADVRIETDVDNEIFDVYVKKKVVEKPMLDSQISLEEAKAIKPDAKVGDYVEEKVDAKSLGRIAVTTIKNVITKLLRDIEKHKAYEEYKEYIGKIIVGEVWSIGSNNNVIVDFKNAIGVLPKREQGINDKYVVGEHIKAYVLDVLEEAKQVRLILSRTHPGFVKELFKKEVPEVREGSVEIKAVAREPSRRTKVAVYSKDSRIDPIGTCVGSKGVRIAAIVRELGDEKIDVIKWSADPSIYIRNAMSPAKVISVEIDEDLKKAKVYVDDAEYSMAIGKGGVNAKLAAKLTGYNIDIAKISDKEGEIVGGEVADEDDGGSQ</sequence>
<dbReference type="AlphaFoldDB" id="F2LVA3"/>
<comment type="subcellular location">
    <subcellularLocation>
        <location evidence="7">Cytoplasm</location>
    </subcellularLocation>
</comment>
<dbReference type="EMBL" id="CP002606">
    <property type="protein sequence ID" value="AEA33687.1"/>
    <property type="molecule type" value="Genomic_DNA"/>
</dbReference>
<dbReference type="PROSITE" id="PS50126">
    <property type="entry name" value="S1"/>
    <property type="match status" value="1"/>
</dbReference>
<comment type="similarity">
    <text evidence="7">Belongs to the NusA family.</text>
</comment>
<proteinExistence type="inferred from homology"/>
<dbReference type="GO" id="GO:0005829">
    <property type="term" value="C:cytosol"/>
    <property type="evidence" value="ECO:0007669"/>
    <property type="project" value="TreeGrafter"/>
</dbReference>
<dbReference type="FunFam" id="3.30.300.20:FF:000002">
    <property type="entry name" value="Transcription termination/antitermination protein NusA"/>
    <property type="match status" value="1"/>
</dbReference>
<dbReference type="SUPFAM" id="SSF69705">
    <property type="entry name" value="Transcription factor NusA, N-terminal domain"/>
    <property type="match status" value="1"/>
</dbReference>
<evidence type="ECO:0000313" key="10">
    <source>
        <dbReference type="Proteomes" id="UP000008139"/>
    </source>
</evidence>
<keyword evidence="1 7" id="KW-0806">Transcription termination</keyword>
<dbReference type="HAMAP" id="MF_00945_B">
    <property type="entry name" value="NusA_B"/>
    <property type="match status" value="1"/>
</dbReference>
<dbReference type="Gene3D" id="3.30.1480.10">
    <property type="entry name" value="NusA, N-terminal domain"/>
    <property type="match status" value="1"/>
</dbReference>
<dbReference type="STRING" id="760142.Hipma_0717"/>
<dbReference type="Pfam" id="PF08529">
    <property type="entry name" value="NusA_N"/>
    <property type="match status" value="1"/>
</dbReference>
<dbReference type="PANTHER" id="PTHR22648">
    <property type="entry name" value="TRANSCRIPTION TERMINATION FACTOR NUSA"/>
    <property type="match status" value="1"/>
</dbReference>
<evidence type="ECO:0000256" key="4">
    <source>
        <dbReference type="ARBA" id="ARBA00022884"/>
    </source>
</evidence>
<dbReference type="InterPro" id="IPR009019">
    <property type="entry name" value="KH_sf_prok-type"/>
</dbReference>
<comment type="subunit">
    <text evidence="7">Monomer. Binds directly to the core enzyme of the DNA-dependent RNA polymerase and to nascent RNA.</text>
</comment>
<accession>F2LVA3</accession>
<dbReference type="GO" id="GO:0003723">
    <property type="term" value="F:RNA binding"/>
    <property type="evidence" value="ECO:0007669"/>
    <property type="project" value="UniProtKB-UniRule"/>
</dbReference>
<name>F2LVA3_HIPMA</name>
<keyword evidence="10" id="KW-1185">Reference proteome</keyword>
<dbReference type="InterPro" id="IPR030842">
    <property type="entry name" value="TF_NusA_bacterial"/>
</dbReference>
<comment type="function">
    <text evidence="7">Participates in both transcription termination and antitermination.</text>
</comment>
<dbReference type="GO" id="GO:0031564">
    <property type="term" value="P:transcription antitermination"/>
    <property type="evidence" value="ECO:0007669"/>
    <property type="project" value="UniProtKB-UniRule"/>
</dbReference>
<keyword evidence="3 7" id="KW-0889">Transcription antitermination</keyword>
<dbReference type="PANTHER" id="PTHR22648:SF0">
    <property type="entry name" value="TRANSCRIPTION TERMINATION_ANTITERMINATION PROTEIN NUSA"/>
    <property type="match status" value="1"/>
</dbReference>
<dbReference type="FunCoup" id="F2LVA3">
    <property type="interactions" value="393"/>
</dbReference>
<gene>
    <name evidence="7" type="primary">nusA</name>
    <name evidence="9" type="ordered locus">Hipma_0717</name>
</gene>
<dbReference type="CDD" id="cd02134">
    <property type="entry name" value="KH-II_NusA_rpt1"/>
    <property type="match status" value="1"/>
</dbReference>
<reference evidence="9 10" key="1">
    <citation type="journal article" date="2011" name="Stand. Genomic Sci.">
        <title>Complete genome sequence of the thermophilic sulfur-reducer Hippea maritima type strain (MH(2)).</title>
        <authorList>
            <person name="Huntemann M."/>
            <person name="Lu M."/>
            <person name="Nolan M."/>
            <person name="Lapidus A."/>
            <person name="Lucas S."/>
            <person name="Hammon N."/>
            <person name="Deshpande S."/>
            <person name="Cheng J.F."/>
            <person name="Tapia R."/>
            <person name="Han C."/>
            <person name="Goodwin L."/>
            <person name="Pitluck S."/>
            <person name="Liolios K."/>
            <person name="Pagani I."/>
            <person name="Ivanova N."/>
            <person name="Ovchinikova G."/>
            <person name="Pati A."/>
            <person name="Chen A."/>
            <person name="Palaniappan K."/>
            <person name="Land M."/>
            <person name="Hauser L."/>
            <person name="Jeffries C.D."/>
            <person name="Detter J.C."/>
            <person name="Brambilla E.M."/>
            <person name="Rohde M."/>
            <person name="Spring S."/>
            <person name="Goker M."/>
            <person name="Woyke T."/>
            <person name="Bristow J."/>
            <person name="Eisen J.A."/>
            <person name="Markowitz V."/>
            <person name="Hugenholtz P."/>
            <person name="Kyrpides N.C."/>
            <person name="Klenk H.P."/>
            <person name="Mavromatis K."/>
        </authorList>
    </citation>
    <scope>NUCLEOTIDE SEQUENCE [LARGE SCALE GENOMIC DNA]</scope>
    <source>
        <strain evidence="10">ATCC 700847 / DSM 10411 / MH2</strain>
    </source>
</reference>
<feature type="domain" description="S1 motif" evidence="8">
    <location>
        <begin position="133"/>
        <end position="198"/>
    </location>
</feature>
<dbReference type="InterPro" id="IPR012340">
    <property type="entry name" value="NA-bd_OB-fold"/>
</dbReference>
<dbReference type="GO" id="GO:0003700">
    <property type="term" value="F:DNA-binding transcription factor activity"/>
    <property type="evidence" value="ECO:0007669"/>
    <property type="project" value="InterPro"/>
</dbReference>
<dbReference type="Gene3D" id="2.40.50.140">
    <property type="entry name" value="Nucleic acid-binding proteins"/>
    <property type="match status" value="1"/>
</dbReference>
<dbReference type="InterPro" id="IPR010213">
    <property type="entry name" value="TF_NusA"/>
</dbReference>
<dbReference type="InterPro" id="IPR013735">
    <property type="entry name" value="TF_NusA_N"/>
</dbReference>
<dbReference type="KEGG" id="hmr:Hipma_0717"/>
<dbReference type="InterPro" id="IPR003029">
    <property type="entry name" value="S1_domain"/>
</dbReference>
<evidence type="ECO:0000256" key="6">
    <source>
        <dbReference type="ARBA" id="ARBA00023163"/>
    </source>
</evidence>
<evidence type="ECO:0000256" key="1">
    <source>
        <dbReference type="ARBA" id="ARBA00022472"/>
    </source>
</evidence>
<protein>
    <recommendedName>
        <fullName evidence="7">Transcription termination/antitermination protein NusA</fullName>
    </recommendedName>
</protein>
<dbReference type="RefSeq" id="WP_013681728.1">
    <property type="nucleotide sequence ID" value="NC_015318.1"/>
</dbReference>
<keyword evidence="4 7" id="KW-0694">RNA-binding</keyword>
<evidence type="ECO:0000313" key="9">
    <source>
        <dbReference type="EMBL" id="AEA33687.1"/>
    </source>
</evidence>
<evidence type="ECO:0000256" key="5">
    <source>
        <dbReference type="ARBA" id="ARBA00023015"/>
    </source>
</evidence>
<reference evidence="10" key="2">
    <citation type="submission" date="2011-03" db="EMBL/GenBank/DDBJ databases">
        <title>The complete genome of Hippea maritima DSM 10411.</title>
        <authorList>
            <consortium name="US DOE Joint Genome Institute (JGI-PGF)"/>
            <person name="Lucas S."/>
            <person name="Copeland A."/>
            <person name="Lapidus A."/>
            <person name="Bruce D."/>
            <person name="Goodwin L."/>
            <person name="Pitluck S."/>
            <person name="Peters L."/>
            <person name="Kyrpides N."/>
            <person name="Mavromatis K."/>
            <person name="Pagani I."/>
            <person name="Ivanova N."/>
            <person name="Mikhailova N."/>
            <person name="Lu M."/>
            <person name="Detter J.C."/>
            <person name="Tapia R."/>
            <person name="Han C."/>
            <person name="Land M."/>
            <person name="Hauser L."/>
            <person name="Markowitz V."/>
            <person name="Cheng J.-F."/>
            <person name="Hugenholtz P."/>
            <person name="Woyke T."/>
            <person name="Wu D."/>
            <person name="Spring S."/>
            <person name="Schroeder M."/>
            <person name="Brambilla E."/>
            <person name="Klenk H.-P."/>
            <person name="Eisen J.A."/>
        </authorList>
    </citation>
    <scope>NUCLEOTIDE SEQUENCE [LARGE SCALE GENOMIC DNA]</scope>
    <source>
        <strain evidence="10">ATCC 700847 / DSM 10411 / MH2</strain>
    </source>
</reference>
<dbReference type="InterPro" id="IPR036555">
    <property type="entry name" value="NusA_N_sf"/>
</dbReference>
<dbReference type="SUPFAM" id="SSF50249">
    <property type="entry name" value="Nucleic acid-binding proteins"/>
    <property type="match status" value="1"/>
</dbReference>
<dbReference type="SMART" id="SM00316">
    <property type="entry name" value="S1"/>
    <property type="match status" value="1"/>
</dbReference>
<dbReference type="InParanoid" id="F2LVA3"/>
<keyword evidence="6 7" id="KW-0804">Transcription</keyword>
<evidence type="ECO:0000256" key="7">
    <source>
        <dbReference type="HAMAP-Rule" id="MF_00945"/>
    </source>
</evidence>
<dbReference type="Proteomes" id="UP000008139">
    <property type="component" value="Chromosome"/>
</dbReference>
<dbReference type="InterPro" id="IPR025249">
    <property type="entry name" value="TF_NusA_KH_1st"/>
</dbReference>
<evidence type="ECO:0000256" key="3">
    <source>
        <dbReference type="ARBA" id="ARBA00022814"/>
    </source>
</evidence>